<dbReference type="Proteomes" id="UP000288587">
    <property type="component" value="Unassembled WGS sequence"/>
</dbReference>
<name>A0A3S2UBF3_9BURK</name>
<dbReference type="RefSeq" id="WP_127683560.1">
    <property type="nucleotide sequence ID" value="NZ_SACM01000004.1"/>
</dbReference>
<dbReference type="Gene3D" id="3.40.50.1980">
    <property type="entry name" value="Nitrogenase molybdenum iron protein domain"/>
    <property type="match status" value="2"/>
</dbReference>
<evidence type="ECO:0000313" key="2">
    <source>
        <dbReference type="Proteomes" id="UP000288587"/>
    </source>
</evidence>
<dbReference type="EMBL" id="SACM01000004">
    <property type="protein sequence ID" value="RVT83596.1"/>
    <property type="molecule type" value="Genomic_DNA"/>
</dbReference>
<dbReference type="OrthoDB" id="9816357at2"/>
<dbReference type="InterPro" id="IPR054828">
    <property type="entry name" value="Vit_B12_bind_prot"/>
</dbReference>
<dbReference type="SUPFAM" id="SSF53807">
    <property type="entry name" value="Helical backbone' metal receptor"/>
    <property type="match status" value="1"/>
</dbReference>
<proteinExistence type="predicted"/>
<evidence type="ECO:0000313" key="1">
    <source>
        <dbReference type="EMBL" id="RVT83596.1"/>
    </source>
</evidence>
<protein>
    <submittedName>
        <fullName evidence="1">Cobalamin-binding protein</fullName>
    </submittedName>
</protein>
<dbReference type="PANTHER" id="PTHR42860:SF1">
    <property type="entry name" value="VITAMIN B12-BINDING PROTEIN"/>
    <property type="match status" value="1"/>
</dbReference>
<gene>
    <name evidence="1" type="ORF">EOD73_13525</name>
</gene>
<comment type="caution">
    <text evidence="1">The sequence shown here is derived from an EMBL/GenBank/DDBJ whole genome shotgun (WGS) entry which is preliminary data.</text>
</comment>
<accession>A0A3S2UBF3</accession>
<sequence>MPPKARDLAAPRIASLVPSATELLVALGLGPWLVARTGFCTHPRAALAEVPKVGGTKDVHLARLQALAPTHVVLNVDENTVATFDAMADWGIERLVTHPQGPDDVPALVEQLAAPFAHLPGVRARADALRAELALALSEPPLHPPRTVLYLIWRAPWMGVAQDTYIARLLAQAGWSPLPAVRGGERGAARYPTLVPGDPVWGQADEVWLSSEPYAFEAHHLAEVQALAPQARVRQVDGELCSWWGARTAAGLAYVRSLRD</sequence>
<reference evidence="1 2" key="1">
    <citation type="submission" date="2019-01" db="EMBL/GenBank/DDBJ databases">
        <authorList>
            <person name="Chen W.-M."/>
        </authorList>
    </citation>
    <scope>NUCLEOTIDE SEQUENCE [LARGE SCALE GENOMIC DNA]</scope>
    <source>
        <strain evidence="1 2">CCP-18</strain>
    </source>
</reference>
<dbReference type="InterPro" id="IPR051030">
    <property type="entry name" value="Vitamin_B12-ABC_binding"/>
</dbReference>
<dbReference type="PANTHER" id="PTHR42860">
    <property type="entry name" value="VITAMIN B12-BINDING PROTEIN"/>
    <property type="match status" value="1"/>
</dbReference>
<keyword evidence="2" id="KW-1185">Reference proteome</keyword>
<organism evidence="1 2">
    <name type="scientific">Inhella crocodyli</name>
    <dbReference type="NCBI Taxonomy" id="2499851"/>
    <lineage>
        <taxon>Bacteria</taxon>
        <taxon>Pseudomonadati</taxon>
        <taxon>Pseudomonadota</taxon>
        <taxon>Betaproteobacteria</taxon>
        <taxon>Burkholderiales</taxon>
        <taxon>Sphaerotilaceae</taxon>
        <taxon>Inhella</taxon>
    </lineage>
</organism>
<dbReference type="AlphaFoldDB" id="A0A3S2UBF3"/>
<dbReference type="NCBIfam" id="NF038402">
    <property type="entry name" value="TroA_like"/>
    <property type="match status" value="1"/>
</dbReference>